<evidence type="ECO:0000256" key="19">
    <source>
        <dbReference type="ARBA" id="ARBA00023180"/>
    </source>
</evidence>
<feature type="chain" id="PRO_5012926043" description="non-specific serine/threonine protein kinase" evidence="24">
    <location>
        <begin position="23"/>
        <end position="1020"/>
    </location>
</feature>
<evidence type="ECO:0000256" key="5">
    <source>
        <dbReference type="ARBA" id="ARBA00022475"/>
    </source>
</evidence>
<comment type="similarity">
    <text evidence="3">Belongs to the protein kinase superfamily. Ser/Thr protein kinase family.</text>
</comment>
<keyword evidence="6" id="KW-0723">Serine/threonine-protein kinase</keyword>
<evidence type="ECO:0000256" key="3">
    <source>
        <dbReference type="ARBA" id="ARBA00008684"/>
    </source>
</evidence>
<evidence type="ECO:0000256" key="4">
    <source>
        <dbReference type="ARBA" id="ARBA00012513"/>
    </source>
</evidence>
<feature type="binding site" evidence="22">
    <location>
        <position position="732"/>
    </location>
    <ligand>
        <name>ATP</name>
        <dbReference type="ChEBI" id="CHEBI:30616"/>
    </ligand>
</feature>
<dbReference type="GO" id="GO:0005886">
    <property type="term" value="C:plasma membrane"/>
    <property type="evidence" value="ECO:0007669"/>
    <property type="project" value="UniProtKB-SubCell"/>
</dbReference>
<keyword evidence="19" id="KW-0325">Glycoprotein</keyword>
<feature type="domain" description="Protein kinase" evidence="25">
    <location>
        <begin position="704"/>
        <end position="1011"/>
    </location>
</feature>
<dbReference type="SUPFAM" id="SSF52058">
    <property type="entry name" value="L domain-like"/>
    <property type="match status" value="2"/>
</dbReference>
<dbReference type="Proteomes" id="UP000091857">
    <property type="component" value="Chromosome 7"/>
</dbReference>
<evidence type="ECO:0000256" key="15">
    <source>
        <dbReference type="ARBA" id="ARBA00022840"/>
    </source>
</evidence>
<dbReference type="Gene3D" id="3.30.200.20">
    <property type="entry name" value="Phosphorylase Kinase, domain 1"/>
    <property type="match status" value="1"/>
</dbReference>
<comment type="subcellular location">
    <subcellularLocation>
        <location evidence="1">Cell membrane</location>
        <topology evidence="1">Single-pass membrane protein</topology>
    </subcellularLocation>
    <subcellularLocation>
        <location evidence="2">Membrane</location>
        <topology evidence="2">Single-pass type I membrane protein</topology>
    </subcellularLocation>
</comment>
<evidence type="ECO:0000256" key="21">
    <source>
        <dbReference type="ARBA" id="ARBA00048679"/>
    </source>
</evidence>
<evidence type="ECO:0000256" key="1">
    <source>
        <dbReference type="ARBA" id="ARBA00004162"/>
    </source>
</evidence>
<dbReference type="Gramene" id="Manes.07G016800.1.v8.1">
    <property type="protein sequence ID" value="Manes.07G016800.1.v8.1.CDS"/>
    <property type="gene ID" value="Manes.07G016800.v8.1"/>
</dbReference>
<keyword evidence="11 24" id="KW-0732">Signal</keyword>
<comment type="caution">
    <text evidence="26">The sequence shown here is derived from an EMBL/GenBank/DDBJ whole genome shotgun (WGS) entry which is preliminary data.</text>
</comment>
<evidence type="ECO:0000256" key="23">
    <source>
        <dbReference type="SAM" id="Phobius"/>
    </source>
</evidence>
<dbReference type="EC" id="2.7.11.1" evidence="4"/>
<keyword evidence="5" id="KW-1003">Cell membrane</keyword>
<evidence type="ECO:0000259" key="25">
    <source>
        <dbReference type="PROSITE" id="PS50011"/>
    </source>
</evidence>
<evidence type="ECO:0000256" key="17">
    <source>
        <dbReference type="ARBA" id="ARBA00023136"/>
    </source>
</evidence>
<evidence type="ECO:0000256" key="14">
    <source>
        <dbReference type="ARBA" id="ARBA00022777"/>
    </source>
</evidence>
<evidence type="ECO:0000256" key="8">
    <source>
        <dbReference type="ARBA" id="ARBA00022614"/>
    </source>
</evidence>
<dbReference type="PANTHER" id="PTHR27008">
    <property type="entry name" value="OS04G0122200 PROTEIN"/>
    <property type="match status" value="1"/>
</dbReference>
<dbReference type="PROSITE" id="PS00107">
    <property type="entry name" value="PROTEIN_KINASE_ATP"/>
    <property type="match status" value="1"/>
</dbReference>
<dbReference type="SUPFAM" id="SSF56112">
    <property type="entry name" value="Protein kinase-like (PK-like)"/>
    <property type="match status" value="1"/>
</dbReference>
<keyword evidence="13 22" id="KW-0547">Nucleotide-binding</keyword>
<dbReference type="FunFam" id="3.30.200.20:FF:000432">
    <property type="entry name" value="LRR receptor-like serine/threonine-protein kinase EFR"/>
    <property type="match status" value="1"/>
</dbReference>
<protein>
    <recommendedName>
        <fullName evidence="4">non-specific serine/threonine protein kinase</fullName>
        <ecNumber evidence="4">2.7.11.1</ecNumber>
    </recommendedName>
</protein>
<dbReference type="SMART" id="SM00220">
    <property type="entry name" value="S_TKc"/>
    <property type="match status" value="1"/>
</dbReference>
<dbReference type="GO" id="GO:0005524">
    <property type="term" value="F:ATP binding"/>
    <property type="evidence" value="ECO:0007669"/>
    <property type="project" value="UniProtKB-UniRule"/>
</dbReference>
<dbReference type="SMART" id="SM00369">
    <property type="entry name" value="LRR_TYP"/>
    <property type="match status" value="8"/>
</dbReference>
<keyword evidence="15 22" id="KW-0067">ATP-binding</keyword>
<reference evidence="27" key="1">
    <citation type="journal article" date="2016" name="Nat. Biotechnol.">
        <title>Sequencing wild and cultivated cassava and related species reveals extensive interspecific hybridization and genetic diversity.</title>
        <authorList>
            <person name="Bredeson J.V."/>
            <person name="Lyons J.B."/>
            <person name="Prochnik S.E."/>
            <person name="Wu G.A."/>
            <person name="Ha C.M."/>
            <person name="Edsinger-Gonzales E."/>
            <person name="Grimwood J."/>
            <person name="Schmutz J."/>
            <person name="Rabbi I.Y."/>
            <person name="Egesi C."/>
            <person name="Nauluvula P."/>
            <person name="Lebot V."/>
            <person name="Ndunguru J."/>
            <person name="Mkamilo G."/>
            <person name="Bart R.S."/>
            <person name="Setter T.L."/>
            <person name="Gleadow R.M."/>
            <person name="Kulakow P."/>
            <person name="Ferguson M.E."/>
            <person name="Rounsley S."/>
            <person name="Rokhsar D.S."/>
        </authorList>
    </citation>
    <scope>NUCLEOTIDE SEQUENCE [LARGE SCALE GENOMIC DNA]</scope>
    <source>
        <strain evidence="27">cv. AM560-2</strain>
    </source>
</reference>
<keyword evidence="9" id="KW-0808">Transferase</keyword>
<evidence type="ECO:0000256" key="24">
    <source>
        <dbReference type="SAM" id="SignalP"/>
    </source>
</evidence>
<dbReference type="FunFam" id="3.80.10.10:FF:000041">
    <property type="entry name" value="LRR receptor-like serine/threonine-protein kinase ERECTA"/>
    <property type="match status" value="1"/>
</dbReference>
<dbReference type="InterPro" id="IPR001611">
    <property type="entry name" value="Leu-rich_rpt"/>
</dbReference>
<dbReference type="FunFam" id="3.80.10.10:FF:000288">
    <property type="entry name" value="LRR receptor-like serine/threonine-protein kinase EFR"/>
    <property type="match status" value="1"/>
</dbReference>
<keyword evidence="27" id="KW-1185">Reference proteome</keyword>
<dbReference type="Gene3D" id="3.80.10.10">
    <property type="entry name" value="Ribonuclease Inhibitor"/>
    <property type="match status" value="3"/>
</dbReference>
<evidence type="ECO:0000256" key="6">
    <source>
        <dbReference type="ARBA" id="ARBA00022527"/>
    </source>
</evidence>
<evidence type="ECO:0000256" key="2">
    <source>
        <dbReference type="ARBA" id="ARBA00004479"/>
    </source>
</evidence>
<accession>A0A2C9VHN5</accession>
<proteinExistence type="inferred from homology"/>
<evidence type="ECO:0000256" key="20">
    <source>
        <dbReference type="ARBA" id="ARBA00047899"/>
    </source>
</evidence>
<evidence type="ECO:0000256" key="10">
    <source>
        <dbReference type="ARBA" id="ARBA00022692"/>
    </source>
</evidence>
<dbReference type="InterPro" id="IPR003591">
    <property type="entry name" value="Leu-rich_rpt_typical-subtyp"/>
</dbReference>
<dbReference type="PROSITE" id="PS50011">
    <property type="entry name" value="PROTEIN_KINASE_DOM"/>
    <property type="match status" value="1"/>
</dbReference>
<evidence type="ECO:0000256" key="12">
    <source>
        <dbReference type="ARBA" id="ARBA00022737"/>
    </source>
</evidence>
<evidence type="ECO:0000256" key="13">
    <source>
        <dbReference type="ARBA" id="ARBA00022741"/>
    </source>
</evidence>
<dbReference type="Pfam" id="PF00069">
    <property type="entry name" value="Pkinase"/>
    <property type="match status" value="1"/>
</dbReference>
<organism evidence="26 27">
    <name type="scientific">Manihot esculenta</name>
    <name type="common">Cassava</name>
    <name type="synonym">Jatropha manihot</name>
    <dbReference type="NCBI Taxonomy" id="3983"/>
    <lineage>
        <taxon>Eukaryota</taxon>
        <taxon>Viridiplantae</taxon>
        <taxon>Streptophyta</taxon>
        <taxon>Embryophyta</taxon>
        <taxon>Tracheophyta</taxon>
        <taxon>Spermatophyta</taxon>
        <taxon>Magnoliopsida</taxon>
        <taxon>eudicotyledons</taxon>
        <taxon>Gunneridae</taxon>
        <taxon>Pentapetalae</taxon>
        <taxon>rosids</taxon>
        <taxon>fabids</taxon>
        <taxon>Malpighiales</taxon>
        <taxon>Euphorbiaceae</taxon>
        <taxon>Crotonoideae</taxon>
        <taxon>Manihoteae</taxon>
        <taxon>Manihot</taxon>
    </lineage>
</organism>
<evidence type="ECO:0000256" key="18">
    <source>
        <dbReference type="ARBA" id="ARBA00023170"/>
    </source>
</evidence>
<dbReference type="Pfam" id="PF00560">
    <property type="entry name" value="LRR_1"/>
    <property type="match status" value="9"/>
</dbReference>
<evidence type="ECO:0000313" key="27">
    <source>
        <dbReference type="Proteomes" id="UP000091857"/>
    </source>
</evidence>
<dbReference type="AlphaFoldDB" id="A0A2C9VHN5"/>
<dbReference type="InterPro" id="IPR013210">
    <property type="entry name" value="LRR_N_plant-typ"/>
</dbReference>
<comment type="catalytic activity">
    <reaction evidence="20">
        <text>L-threonyl-[protein] + ATP = O-phospho-L-threonyl-[protein] + ADP + H(+)</text>
        <dbReference type="Rhea" id="RHEA:46608"/>
        <dbReference type="Rhea" id="RHEA-COMP:11060"/>
        <dbReference type="Rhea" id="RHEA-COMP:11605"/>
        <dbReference type="ChEBI" id="CHEBI:15378"/>
        <dbReference type="ChEBI" id="CHEBI:30013"/>
        <dbReference type="ChEBI" id="CHEBI:30616"/>
        <dbReference type="ChEBI" id="CHEBI:61977"/>
        <dbReference type="ChEBI" id="CHEBI:456216"/>
        <dbReference type="EC" id="2.7.11.1"/>
    </reaction>
</comment>
<feature type="transmembrane region" description="Helical" evidence="23">
    <location>
        <begin position="647"/>
        <end position="670"/>
    </location>
</feature>
<dbReference type="Pfam" id="PF13855">
    <property type="entry name" value="LRR_8"/>
    <property type="match status" value="1"/>
</dbReference>
<feature type="signal peptide" evidence="24">
    <location>
        <begin position="1"/>
        <end position="22"/>
    </location>
</feature>
<keyword evidence="16 23" id="KW-1133">Transmembrane helix</keyword>
<keyword evidence="7" id="KW-0597">Phosphoprotein</keyword>
<dbReference type="InterPro" id="IPR051809">
    <property type="entry name" value="Plant_receptor-like_S/T_kinase"/>
</dbReference>
<keyword evidence="14" id="KW-0418">Kinase</keyword>
<evidence type="ECO:0000256" key="9">
    <source>
        <dbReference type="ARBA" id="ARBA00022679"/>
    </source>
</evidence>
<name>A0A2C9VHN5_MANES</name>
<evidence type="ECO:0000256" key="11">
    <source>
        <dbReference type="ARBA" id="ARBA00022729"/>
    </source>
</evidence>
<keyword evidence="18" id="KW-0675">Receptor</keyword>
<dbReference type="InterPro" id="IPR008271">
    <property type="entry name" value="Ser/Thr_kinase_AS"/>
</dbReference>
<dbReference type="InterPro" id="IPR000719">
    <property type="entry name" value="Prot_kinase_dom"/>
</dbReference>
<dbReference type="InterPro" id="IPR011009">
    <property type="entry name" value="Kinase-like_dom_sf"/>
</dbReference>
<dbReference type="GO" id="GO:0004674">
    <property type="term" value="F:protein serine/threonine kinase activity"/>
    <property type="evidence" value="ECO:0007669"/>
    <property type="project" value="UniProtKB-KW"/>
</dbReference>
<keyword evidence="8" id="KW-0433">Leucine-rich repeat</keyword>
<dbReference type="OrthoDB" id="676979at2759"/>
<dbReference type="Gene3D" id="1.10.510.10">
    <property type="entry name" value="Transferase(Phosphotransferase) domain 1"/>
    <property type="match status" value="1"/>
</dbReference>
<sequence>MKKCNVLLPLVHLFFGVSSIVAATTGAGNETDYLALSEFKAKIVKDPQNVMKSWNDSMHFCNWEGVTCGSRQSRVTILNLQSKGLSGSLPPHIGNMSFLTEITLQNNTLQGNIPSELGRLLRLQVLNLGNNSFEGKIPANLSSCSNLTVLRLSYNKLVGQIPTEITSFSRLRELWIHNNYLTGGIPSSIANLSLLETLSASDNFFGGRIPDSLGKLNHLSAIGLGRTNLSGIIPPSIYNISSISIFSMPYNSLSGKLPSNIGLLLPNLEFLQVSGNQLEGSIPISLSNASKLERISIGRNKFTEKVGVHFGSMQRLVLLILAENNLGSLEGGDLNFITSLANCSSLVRLHLSRNQFKGVLPNSMANLSSTLEWMSIDENQIHGSLPPGLSNLVNLSTMDLQFNKISGTLPTEFGKLQKLQRLFLNQNRLSGTVPPSMGNLSLLNELHLQQNQLEGTIPSSLGNCHELLFLNLSQNKLNGSIPKQLFSIQSKLVGIDLSENHLVESLPSQIGNLFNLNTLDVSQNKLSGEIPINLGQCNSLEFLYMGSNNFQGTIPASLASLRGLKLFDLSKNNISGKIPEFLENLALEFFNMSFNDFEGEVPAKGVFASKKAISVEGNKKLCGGIPELQLPKCIIQTSKKQKSKRHLVKIVVIALSSASCVIVLLTFLSYRCRKIKRQQSPDLLETGSLYRLSYDRILKATDGFSSTNLVGVGSFGSVYKGIFSDGVIVAIKVFNPQQEGAVRSFMAECKALRNVRHRNLVKIITSCSSIDFQGNDFRALVYEYMPNGNLDQWLHQNSRIDVKLDEHQNLNLLQRISIALDVGNALDYLHRHCHKPIVHCDLKPSNILLDNDMTAHVGDFGLAKFLSELTNPVQSSSIGVRGTIGYAAPEYGFGSEVSTSGDVYSYGILLLEMMTGKKPTDDIFVEGLNIQKFARMALLDQVLEVADPSLLQEEARVNCNESSIQTRNHCIVECLISVIRVGLACSMEYPHQRMDISNAVNELQTIKDKFIRENERVVSA</sequence>
<gene>
    <name evidence="26" type="ORF">MANES_07G016800v8</name>
</gene>
<dbReference type="Pfam" id="PF08263">
    <property type="entry name" value="LRRNT_2"/>
    <property type="match status" value="1"/>
</dbReference>
<dbReference type="InterPro" id="IPR032675">
    <property type="entry name" value="LRR_dom_sf"/>
</dbReference>
<dbReference type="FunFam" id="3.80.10.10:FF:000101">
    <property type="entry name" value="LRR receptor-like serine/threonine-protein kinase ERECTA"/>
    <property type="match status" value="1"/>
</dbReference>
<evidence type="ECO:0000256" key="7">
    <source>
        <dbReference type="ARBA" id="ARBA00022553"/>
    </source>
</evidence>
<keyword evidence="10 23" id="KW-0812">Transmembrane</keyword>
<comment type="catalytic activity">
    <reaction evidence="21">
        <text>L-seryl-[protein] + ATP = O-phospho-L-seryl-[protein] + ADP + H(+)</text>
        <dbReference type="Rhea" id="RHEA:17989"/>
        <dbReference type="Rhea" id="RHEA-COMP:9863"/>
        <dbReference type="Rhea" id="RHEA-COMP:11604"/>
        <dbReference type="ChEBI" id="CHEBI:15378"/>
        <dbReference type="ChEBI" id="CHEBI:29999"/>
        <dbReference type="ChEBI" id="CHEBI:30616"/>
        <dbReference type="ChEBI" id="CHEBI:83421"/>
        <dbReference type="ChEBI" id="CHEBI:456216"/>
        <dbReference type="EC" id="2.7.11.1"/>
    </reaction>
</comment>
<dbReference type="PROSITE" id="PS00108">
    <property type="entry name" value="PROTEIN_KINASE_ST"/>
    <property type="match status" value="1"/>
</dbReference>
<dbReference type="PANTHER" id="PTHR27008:SF596">
    <property type="entry name" value="OS02G0215500 PROTEIN"/>
    <property type="match status" value="1"/>
</dbReference>
<evidence type="ECO:0000256" key="22">
    <source>
        <dbReference type="PROSITE-ProRule" id="PRU10141"/>
    </source>
</evidence>
<dbReference type="InterPro" id="IPR017441">
    <property type="entry name" value="Protein_kinase_ATP_BS"/>
</dbReference>
<dbReference type="FunFam" id="1.10.510.10:FF:000358">
    <property type="entry name" value="Putative leucine-rich repeat receptor-like serine/threonine-protein kinase"/>
    <property type="match status" value="1"/>
</dbReference>
<evidence type="ECO:0000256" key="16">
    <source>
        <dbReference type="ARBA" id="ARBA00022989"/>
    </source>
</evidence>
<keyword evidence="17 23" id="KW-0472">Membrane</keyword>
<keyword evidence="12" id="KW-0677">Repeat</keyword>
<dbReference type="EMBL" id="CM004393">
    <property type="protein sequence ID" value="OAY44925.1"/>
    <property type="molecule type" value="Genomic_DNA"/>
</dbReference>
<evidence type="ECO:0000313" key="26">
    <source>
        <dbReference type="EMBL" id="OAY44925.1"/>
    </source>
</evidence>